<protein>
    <submittedName>
        <fullName evidence="1">Uncharacterized protein</fullName>
    </submittedName>
</protein>
<feature type="non-terminal residue" evidence="1">
    <location>
        <position position="97"/>
    </location>
</feature>
<sequence length="97" mass="10613">MGIAQHIPDLSLATQTADMRATSKVSQELKTYTAILSKSYQNSVAGGENEDKTAAEQEVNVTIKNFTQQTLRGVMIVDHYKDTDGTVTPRPRSTSQP</sequence>
<reference evidence="1" key="2">
    <citation type="journal article" date="2014" name="ISME J.">
        <title>Microbial stratification in low pH oxic and suboxic macroscopic growths along an acid mine drainage.</title>
        <authorList>
            <person name="Mendez-Garcia C."/>
            <person name="Mesa V."/>
            <person name="Sprenger R.R."/>
            <person name="Richter M."/>
            <person name="Diez M.S."/>
            <person name="Solano J."/>
            <person name="Bargiela R."/>
            <person name="Golyshina O.V."/>
            <person name="Manteca A."/>
            <person name="Ramos J.L."/>
            <person name="Gallego J.R."/>
            <person name="Llorente I."/>
            <person name="Martins Dos Santos V.A."/>
            <person name="Jensen O.N."/>
            <person name="Pelaez A.I."/>
            <person name="Sanchez J."/>
            <person name="Ferrer M."/>
        </authorList>
    </citation>
    <scope>NUCLEOTIDE SEQUENCE</scope>
</reference>
<reference evidence="1" key="1">
    <citation type="submission" date="2013-08" db="EMBL/GenBank/DDBJ databases">
        <authorList>
            <person name="Mendez C."/>
            <person name="Richter M."/>
            <person name="Ferrer M."/>
            <person name="Sanchez J."/>
        </authorList>
    </citation>
    <scope>NUCLEOTIDE SEQUENCE</scope>
</reference>
<proteinExistence type="predicted"/>
<dbReference type="AlphaFoldDB" id="T1C343"/>
<gene>
    <name evidence="1" type="ORF">B1B_08083</name>
</gene>
<comment type="caution">
    <text evidence="1">The sequence shown here is derived from an EMBL/GenBank/DDBJ whole genome shotgun (WGS) entry which is preliminary data.</text>
</comment>
<organism evidence="1">
    <name type="scientific">mine drainage metagenome</name>
    <dbReference type="NCBI Taxonomy" id="410659"/>
    <lineage>
        <taxon>unclassified sequences</taxon>
        <taxon>metagenomes</taxon>
        <taxon>ecological metagenomes</taxon>
    </lineage>
</organism>
<name>T1C343_9ZZZZ</name>
<dbReference type="EMBL" id="AUZY01005231">
    <property type="protein sequence ID" value="EQD59704.1"/>
    <property type="molecule type" value="Genomic_DNA"/>
</dbReference>
<evidence type="ECO:0000313" key="1">
    <source>
        <dbReference type="EMBL" id="EQD59704.1"/>
    </source>
</evidence>
<accession>T1C343</accession>